<sequence length="318" mass="36459">RTSTPTRSSGHDESSSLYAKLGLTDNEEESDEDVLGTDAGVQGFTATVYSKVQENLKLMVEEQLILEELGSSSGTLPSLQHLTKDLSFGDLFFNDKPSKADNDKAIAETEAESMVSVTIQQDTYLIPPMTTPIIDLTSRPDVSVNSKHIMENLIQDNKQLEQRLDSHGARLYTLEHLDIPHQVSKSVDEVVTDAVDWAIQAPLRNRFRDLPEADMKEILHQRMWETNSYKTHEDHMQLDGTLQQIDEALDYRVKEFKVNRMNPGFNTRFWTRKDVDRSKEFMFTIQKQLKTRRIFCNLESCVGGRVRDGDYRLLKRTE</sequence>
<feature type="non-terminal residue" evidence="1">
    <location>
        <position position="1"/>
    </location>
</feature>
<protein>
    <submittedName>
        <fullName evidence="1">Uncharacterized protein</fullName>
    </submittedName>
</protein>
<comment type="caution">
    <text evidence="1">The sequence shown here is derived from an EMBL/GenBank/DDBJ whole genome shotgun (WGS) entry which is preliminary data.</text>
</comment>
<proteinExistence type="predicted"/>
<accession>A0A6L2NJC4</accession>
<gene>
    <name evidence="1" type="ORF">Tci_058319</name>
</gene>
<dbReference type="EMBL" id="BKCJ010009301">
    <property type="protein sequence ID" value="GEU86341.1"/>
    <property type="molecule type" value="Genomic_DNA"/>
</dbReference>
<name>A0A6L2NJC4_TANCI</name>
<evidence type="ECO:0000313" key="1">
    <source>
        <dbReference type="EMBL" id="GEU86341.1"/>
    </source>
</evidence>
<organism evidence="1">
    <name type="scientific">Tanacetum cinerariifolium</name>
    <name type="common">Dalmatian daisy</name>
    <name type="synonym">Chrysanthemum cinerariifolium</name>
    <dbReference type="NCBI Taxonomy" id="118510"/>
    <lineage>
        <taxon>Eukaryota</taxon>
        <taxon>Viridiplantae</taxon>
        <taxon>Streptophyta</taxon>
        <taxon>Embryophyta</taxon>
        <taxon>Tracheophyta</taxon>
        <taxon>Spermatophyta</taxon>
        <taxon>Magnoliopsida</taxon>
        <taxon>eudicotyledons</taxon>
        <taxon>Gunneridae</taxon>
        <taxon>Pentapetalae</taxon>
        <taxon>asterids</taxon>
        <taxon>campanulids</taxon>
        <taxon>Asterales</taxon>
        <taxon>Asteraceae</taxon>
        <taxon>Asteroideae</taxon>
        <taxon>Anthemideae</taxon>
        <taxon>Anthemidinae</taxon>
        <taxon>Tanacetum</taxon>
    </lineage>
</organism>
<dbReference type="AlphaFoldDB" id="A0A6L2NJC4"/>
<reference evidence="1" key="1">
    <citation type="journal article" date="2019" name="Sci. Rep.">
        <title>Draft genome of Tanacetum cinerariifolium, the natural source of mosquito coil.</title>
        <authorList>
            <person name="Yamashiro T."/>
            <person name="Shiraishi A."/>
            <person name="Satake H."/>
            <person name="Nakayama K."/>
        </authorList>
    </citation>
    <scope>NUCLEOTIDE SEQUENCE</scope>
</reference>